<dbReference type="InterPro" id="IPR035979">
    <property type="entry name" value="RBD_domain_sf"/>
</dbReference>
<comment type="caution">
    <text evidence="2">The sequence shown here is derived from an EMBL/GenBank/DDBJ whole genome shotgun (WGS) entry which is preliminary data.</text>
</comment>
<keyword evidence="3" id="KW-1185">Reference proteome</keyword>
<accession>A0A2U1QH01</accession>
<dbReference type="STRING" id="35608.A0A2U1QH01"/>
<evidence type="ECO:0000256" key="1">
    <source>
        <dbReference type="SAM" id="MobiDB-lite"/>
    </source>
</evidence>
<dbReference type="AlphaFoldDB" id="A0A2U1QH01"/>
<dbReference type="SUPFAM" id="SSF54928">
    <property type="entry name" value="RNA-binding domain, RBD"/>
    <property type="match status" value="1"/>
</dbReference>
<reference evidence="2 3" key="1">
    <citation type="journal article" date="2018" name="Mol. Plant">
        <title>The genome of Artemisia annua provides insight into the evolution of Asteraceae family and artemisinin biosynthesis.</title>
        <authorList>
            <person name="Shen Q."/>
            <person name="Zhang L."/>
            <person name="Liao Z."/>
            <person name="Wang S."/>
            <person name="Yan T."/>
            <person name="Shi P."/>
            <person name="Liu M."/>
            <person name="Fu X."/>
            <person name="Pan Q."/>
            <person name="Wang Y."/>
            <person name="Lv Z."/>
            <person name="Lu X."/>
            <person name="Zhang F."/>
            <person name="Jiang W."/>
            <person name="Ma Y."/>
            <person name="Chen M."/>
            <person name="Hao X."/>
            <person name="Li L."/>
            <person name="Tang Y."/>
            <person name="Lv G."/>
            <person name="Zhou Y."/>
            <person name="Sun X."/>
            <person name="Brodelius P.E."/>
            <person name="Rose J.K.C."/>
            <person name="Tang K."/>
        </authorList>
    </citation>
    <scope>NUCLEOTIDE SEQUENCE [LARGE SCALE GENOMIC DNA]</scope>
    <source>
        <strain evidence="3">cv. Huhao1</strain>
        <tissue evidence="2">Leaf</tissue>
    </source>
</reference>
<feature type="region of interest" description="Disordered" evidence="1">
    <location>
        <begin position="144"/>
        <end position="163"/>
    </location>
</feature>
<dbReference type="GO" id="GO:0003676">
    <property type="term" value="F:nucleic acid binding"/>
    <property type="evidence" value="ECO:0007669"/>
    <property type="project" value="InterPro"/>
</dbReference>
<organism evidence="2 3">
    <name type="scientific">Artemisia annua</name>
    <name type="common">Sweet wormwood</name>
    <dbReference type="NCBI Taxonomy" id="35608"/>
    <lineage>
        <taxon>Eukaryota</taxon>
        <taxon>Viridiplantae</taxon>
        <taxon>Streptophyta</taxon>
        <taxon>Embryophyta</taxon>
        <taxon>Tracheophyta</taxon>
        <taxon>Spermatophyta</taxon>
        <taxon>Magnoliopsida</taxon>
        <taxon>eudicotyledons</taxon>
        <taxon>Gunneridae</taxon>
        <taxon>Pentapetalae</taxon>
        <taxon>asterids</taxon>
        <taxon>campanulids</taxon>
        <taxon>Asterales</taxon>
        <taxon>Asteraceae</taxon>
        <taxon>Asteroideae</taxon>
        <taxon>Anthemideae</taxon>
        <taxon>Artemisiinae</taxon>
        <taxon>Artemisia</taxon>
    </lineage>
</organism>
<proteinExistence type="predicted"/>
<dbReference type="OrthoDB" id="1750209at2759"/>
<name>A0A2U1QH01_ARTAN</name>
<dbReference type="CDD" id="cd00590">
    <property type="entry name" value="RRM_SF"/>
    <property type="match status" value="1"/>
</dbReference>
<gene>
    <name evidence="2" type="ORF">CTI12_AA030150</name>
</gene>
<protein>
    <submittedName>
        <fullName evidence="2">Nucleotide-binding alpha-beta plait domain-containing protein</fullName>
    </submittedName>
</protein>
<dbReference type="Proteomes" id="UP000245207">
    <property type="component" value="Unassembled WGS sequence"/>
</dbReference>
<dbReference type="EMBL" id="PKPP01000130">
    <property type="protein sequence ID" value="PWA97309.1"/>
    <property type="molecule type" value="Genomic_DNA"/>
</dbReference>
<evidence type="ECO:0000313" key="2">
    <source>
        <dbReference type="EMBL" id="PWA97309.1"/>
    </source>
</evidence>
<evidence type="ECO:0000313" key="3">
    <source>
        <dbReference type="Proteomes" id="UP000245207"/>
    </source>
</evidence>
<sequence length="507" mass="56255">MTMLQGKESLSVIRSPFNPKSPVIPESISEGISKLGHYSWDVRGGTPEAVQQRLGRHRWDTRGGTTVVGCSGIDLATHVRPFGQIFDLYIARKRDKGGNRFGFVSMLDVNDKDEVLKNLRAIRMGEYKLWFNIARFVLEDGEIHSKGDKPAPPNSGNMKATKGEGLSFFKSGSTGRNERSFKDVLVGKSIAIGENVNAFSTLHGRALVAKMIDVDALKNIYIILNEICPGLGKVQYLGGLDVLISFDDAETAVAALEASKNLMGRFSLVRMWVGQSLGFERLAWLKVQGIPLQLLTNEVLNMVGGTFGKVVHEANLSEKDHDLSSEHVGVLIGDGKRVSEEVELKWRNRKFRVWVLEESGDWILEFTEVQVVKEDDDSVSNDSMNAEHVNDDQVDEDVVENTTDEVLEKAVGHGDDDVSINEATVMLGRTDWGNNDNYDYQSRPVSDGVLNGVTDKMAFVPAVDFNFDQAFNNTDKDLSKDYGLSKINILGLLAPTRYVIYKSNKMN</sequence>